<dbReference type="AlphaFoldDB" id="A0A518GWM3"/>
<dbReference type="GO" id="GO:0003676">
    <property type="term" value="F:nucleic acid binding"/>
    <property type="evidence" value="ECO:0007669"/>
    <property type="project" value="InterPro"/>
</dbReference>
<gene>
    <name evidence="2" type="ORF">ElP_08360</name>
</gene>
<sequence>MSDIPTALRDEVVLRAGHRCEYCGLSQVGQEAAFHVDHVVPRVAGGPTAPDNLALACVSCSLRKGARRSAPDPETGEDVLLYSPRSQVWVDHFRWQGAVVVPLTTTGRATVAALAMNRPMAVAIRREEAERGRHPPP</sequence>
<dbReference type="Gene3D" id="1.10.30.50">
    <property type="match status" value="1"/>
</dbReference>
<evidence type="ECO:0000313" key="3">
    <source>
        <dbReference type="Proteomes" id="UP000317835"/>
    </source>
</evidence>
<dbReference type="GO" id="GO:0008270">
    <property type="term" value="F:zinc ion binding"/>
    <property type="evidence" value="ECO:0007669"/>
    <property type="project" value="InterPro"/>
</dbReference>
<keyword evidence="2" id="KW-0540">Nuclease</keyword>
<dbReference type="Pfam" id="PF01844">
    <property type="entry name" value="HNH"/>
    <property type="match status" value="1"/>
</dbReference>
<dbReference type="Proteomes" id="UP000317835">
    <property type="component" value="Chromosome"/>
</dbReference>
<dbReference type="CDD" id="cd00085">
    <property type="entry name" value="HNHc"/>
    <property type="match status" value="1"/>
</dbReference>
<dbReference type="EMBL" id="CP036426">
    <property type="protein sequence ID" value="QDV32994.1"/>
    <property type="molecule type" value="Genomic_DNA"/>
</dbReference>
<proteinExistence type="predicted"/>
<dbReference type="InterPro" id="IPR003615">
    <property type="entry name" value="HNH_nuc"/>
</dbReference>
<organism evidence="2 3">
    <name type="scientific">Tautonia plasticadhaerens</name>
    <dbReference type="NCBI Taxonomy" id="2527974"/>
    <lineage>
        <taxon>Bacteria</taxon>
        <taxon>Pseudomonadati</taxon>
        <taxon>Planctomycetota</taxon>
        <taxon>Planctomycetia</taxon>
        <taxon>Isosphaerales</taxon>
        <taxon>Isosphaeraceae</taxon>
        <taxon>Tautonia</taxon>
    </lineage>
</organism>
<evidence type="ECO:0000259" key="1">
    <source>
        <dbReference type="SMART" id="SM00507"/>
    </source>
</evidence>
<keyword evidence="3" id="KW-1185">Reference proteome</keyword>
<keyword evidence="2" id="KW-0255">Endonuclease</keyword>
<keyword evidence="2" id="KW-0378">Hydrolase</keyword>
<dbReference type="KEGG" id="tpla:ElP_08360"/>
<dbReference type="GO" id="GO:0004519">
    <property type="term" value="F:endonuclease activity"/>
    <property type="evidence" value="ECO:0007669"/>
    <property type="project" value="UniProtKB-KW"/>
</dbReference>
<dbReference type="InterPro" id="IPR002711">
    <property type="entry name" value="HNH"/>
</dbReference>
<accession>A0A518GWM3</accession>
<dbReference type="SMART" id="SM00507">
    <property type="entry name" value="HNHc"/>
    <property type="match status" value="1"/>
</dbReference>
<dbReference type="PANTHER" id="PTHR33877">
    <property type="entry name" value="SLL1193 PROTEIN"/>
    <property type="match status" value="1"/>
</dbReference>
<dbReference type="PANTHER" id="PTHR33877:SF1">
    <property type="entry name" value="TYPE IV METHYL-DIRECTED RESTRICTION ENZYME ECOKMCRA"/>
    <property type="match status" value="1"/>
</dbReference>
<feature type="domain" description="HNH nuclease" evidence="1">
    <location>
        <begin position="7"/>
        <end position="62"/>
    </location>
</feature>
<evidence type="ECO:0000313" key="2">
    <source>
        <dbReference type="EMBL" id="QDV32994.1"/>
    </source>
</evidence>
<dbReference type="OrthoDB" id="9802901at2"/>
<name>A0A518GWM3_9BACT</name>
<reference evidence="2 3" key="1">
    <citation type="submission" date="2019-02" db="EMBL/GenBank/DDBJ databases">
        <title>Deep-cultivation of Planctomycetes and their phenomic and genomic characterization uncovers novel biology.</title>
        <authorList>
            <person name="Wiegand S."/>
            <person name="Jogler M."/>
            <person name="Boedeker C."/>
            <person name="Pinto D."/>
            <person name="Vollmers J."/>
            <person name="Rivas-Marin E."/>
            <person name="Kohn T."/>
            <person name="Peeters S.H."/>
            <person name="Heuer A."/>
            <person name="Rast P."/>
            <person name="Oberbeckmann S."/>
            <person name="Bunk B."/>
            <person name="Jeske O."/>
            <person name="Meyerdierks A."/>
            <person name="Storesund J.E."/>
            <person name="Kallscheuer N."/>
            <person name="Luecker S."/>
            <person name="Lage O.M."/>
            <person name="Pohl T."/>
            <person name="Merkel B.J."/>
            <person name="Hornburger P."/>
            <person name="Mueller R.-W."/>
            <person name="Bruemmer F."/>
            <person name="Labrenz M."/>
            <person name="Spormann A.M."/>
            <person name="Op den Camp H."/>
            <person name="Overmann J."/>
            <person name="Amann R."/>
            <person name="Jetten M.S.M."/>
            <person name="Mascher T."/>
            <person name="Medema M.H."/>
            <person name="Devos D.P."/>
            <person name="Kaster A.-K."/>
            <person name="Ovreas L."/>
            <person name="Rohde M."/>
            <person name="Galperin M.Y."/>
            <person name="Jogler C."/>
        </authorList>
    </citation>
    <scope>NUCLEOTIDE SEQUENCE [LARGE SCALE GENOMIC DNA]</scope>
    <source>
        <strain evidence="2 3">ElP</strain>
    </source>
</reference>
<dbReference type="InterPro" id="IPR052892">
    <property type="entry name" value="NA-targeting_endonuclease"/>
</dbReference>
<protein>
    <submittedName>
        <fullName evidence="2">HNH endonuclease</fullName>
    </submittedName>
</protein>